<dbReference type="SUPFAM" id="SSF55073">
    <property type="entry name" value="Nucleotide cyclase"/>
    <property type="match status" value="1"/>
</dbReference>
<dbReference type="GO" id="GO:0035556">
    <property type="term" value="P:intracellular signal transduction"/>
    <property type="evidence" value="ECO:0007669"/>
    <property type="project" value="InterPro"/>
</dbReference>
<dbReference type="InterPro" id="IPR000253">
    <property type="entry name" value="FHA_dom"/>
</dbReference>
<gene>
    <name evidence="4" type="ORF">SE17_32405</name>
</gene>
<dbReference type="Pfam" id="PF00211">
    <property type="entry name" value="Guanylate_cyc"/>
    <property type="match status" value="1"/>
</dbReference>
<feature type="non-terminal residue" evidence="4">
    <location>
        <position position="407"/>
    </location>
</feature>
<dbReference type="Gene3D" id="2.60.200.20">
    <property type="match status" value="1"/>
</dbReference>
<feature type="domain" description="FHA" evidence="2">
    <location>
        <begin position="22"/>
        <end position="71"/>
    </location>
</feature>
<dbReference type="PANTHER" id="PTHR43081">
    <property type="entry name" value="ADENYLATE CYCLASE, TERMINAL-DIFFERENTIATION SPECIFIC-RELATED"/>
    <property type="match status" value="1"/>
</dbReference>
<dbReference type="InterPro" id="IPR008984">
    <property type="entry name" value="SMAD_FHA_dom_sf"/>
</dbReference>
<dbReference type="PROSITE" id="PS50125">
    <property type="entry name" value="GUANYLATE_CYCLASE_2"/>
    <property type="match status" value="1"/>
</dbReference>
<accession>A0A0P9FAA5</accession>
<dbReference type="AlphaFoldDB" id="A0A0P9FAA5"/>
<feature type="domain" description="Guanylate cyclase" evidence="3">
    <location>
        <begin position="321"/>
        <end position="407"/>
    </location>
</feature>
<proteinExistence type="inferred from homology"/>
<evidence type="ECO:0000259" key="2">
    <source>
        <dbReference type="PROSITE" id="PS50006"/>
    </source>
</evidence>
<reference evidence="4 5" key="1">
    <citation type="submission" date="2015-09" db="EMBL/GenBank/DDBJ databases">
        <title>Draft genome sequence of Kouleothrix aurantiaca JCM 19913.</title>
        <authorList>
            <person name="Hemp J."/>
        </authorList>
    </citation>
    <scope>NUCLEOTIDE SEQUENCE [LARGE SCALE GENOMIC DNA]</scope>
    <source>
        <strain evidence="4 5">COM-B</strain>
    </source>
</reference>
<comment type="caution">
    <text evidence="4">The sequence shown here is derived from an EMBL/GenBank/DDBJ whole genome shotgun (WGS) entry which is preliminary data.</text>
</comment>
<dbReference type="SMART" id="SM00065">
    <property type="entry name" value="GAF"/>
    <property type="match status" value="1"/>
</dbReference>
<evidence type="ECO:0000256" key="1">
    <source>
        <dbReference type="ARBA" id="ARBA00005381"/>
    </source>
</evidence>
<dbReference type="Proteomes" id="UP000050509">
    <property type="component" value="Unassembled WGS sequence"/>
</dbReference>
<evidence type="ECO:0000259" key="3">
    <source>
        <dbReference type="PROSITE" id="PS50125"/>
    </source>
</evidence>
<dbReference type="GO" id="GO:0004016">
    <property type="term" value="F:adenylate cyclase activity"/>
    <property type="evidence" value="ECO:0007669"/>
    <property type="project" value="UniProtKB-ARBA"/>
</dbReference>
<name>A0A0P9FAA5_9CHLR</name>
<sequence length="407" mass="45519">MARLSVTINGDKRTFALNERGLQIGRALDNDIVLNNVIVSRHHARVQLRGRETWALDLGSRNGISVNRLRVKEELLHDGDVLQVGPFEIRFEDRAAQSVVLDDNQYFPLASEGKQVSSGELPELVLDLKEFYRISKRLNSFLDLHDLLDAVMEEVQRAVPAQRSMLLLRKNDELVPMIIQPPTTGDVALSSTLTRKAVEANEAVLTRDARLDFAGSQSIISANIRSAICAPLISEGRATGLIYVDSPGREQFNEHQRDLLAAVANLAAIHIERARLTEALREQAQLRQNFERFMSPNVAQMMASYFVQHGQLWEPQELIVSVLFADVKGFTSLSETLSPRDVQDLLNEYFHEMTEVIFSYHGTLDKYIGDGIMAVFGAPQLAKPIDPEESAIQAVDAALGMIEAHRR</sequence>
<dbReference type="Gene3D" id="3.30.450.40">
    <property type="match status" value="1"/>
</dbReference>
<dbReference type="InterPro" id="IPR003018">
    <property type="entry name" value="GAF"/>
</dbReference>
<comment type="similarity">
    <text evidence="1">Belongs to the adenylyl cyclase class-3 family.</text>
</comment>
<dbReference type="Gene3D" id="3.30.70.1230">
    <property type="entry name" value="Nucleotide cyclase"/>
    <property type="match status" value="1"/>
</dbReference>
<dbReference type="SMART" id="SM00240">
    <property type="entry name" value="FHA"/>
    <property type="match status" value="1"/>
</dbReference>
<dbReference type="InterPro" id="IPR029787">
    <property type="entry name" value="Nucleotide_cyclase"/>
</dbReference>
<dbReference type="PROSITE" id="PS50006">
    <property type="entry name" value="FHA_DOMAIN"/>
    <property type="match status" value="1"/>
</dbReference>
<dbReference type="GO" id="GO:0006171">
    <property type="term" value="P:cAMP biosynthetic process"/>
    <property type="evidence" value="ECO:0007669"/>
    <property type="project" value="TreeGrafter"/>
</dbReference>
<protein>
    <submittedName>
        <fullName evidence="4">Adenylate cyclase</fullName>
    </submittedName>
</protein>
<dbReference type="Pfam" id="PF01590">
    <property type="entry name" value="GAF"/>
    <property type="match status" value="1"/>
</dbReference>
<dbReference type="InterPro" id="IPR050697">
    <property type="entry name" value="Adenylyl/Guanylyl_Cyclase_3/4"/>
</dbReference>
<evidence type="ECO:0000313" key="5">
    <source>
        <dbReference type="Proteomes" id="UP000050509"/>
    </source>
</evidence>
<dbReference type="InterPro" id="IPR001054">
    <property type="entry name" value="A/G_cyclase"/>
</dbReference>
<dbReference type="CDD" id="cd07302">
    <property type="entry name" value="CHD"/>
    <property type="match status" value="1"/>
</dbReference>
<dbReference type="Pfam" id="PF00498">
    <property type="entry name" value="FHA"/>
    <property type="match status" value="1"/>
</dbReference>
<keyword evidence="5" id="KW-1185">Reference proteome</keyword>
<dbReference type="SUPFAM" id="SSF55781">
    <property type="entry name" value="GAF domain-like"/>
    <property type="match status" value="1"/>
</dbReference>
<organism evidence="4 5">
    <name type="scientific">Kouleothrix aurantiaca</name>
    <dbReference type="NCBI Taxonomy" id="186479"/>
    <lineage>
        <taxon>Bacteria</taxon>
        <taxon>Bacillati</taxon>
        <taxon>Chloroflexota</taxon>
        <taxon>Chloroflexia</taxon>
        <taxon>Chloroflexales</taxon>
        <taxon>Roseiflexineae</taxon>
        <taxon>Roseiflexaceae</taxon>
        <taxon>Kouleothrix</taxon>
    </lineage>
</organism>
<evidence type="ECO:0000313" key="4">
    <source>
        <dbReference type="EMBL" id="KPV49480.1"/>
    </source>
</evidence>
<dbReference type="InterPro" id="IPR029016">
    <property type="entry name" value="GAF-like_dom_sf"/>
</dbReference>
<dbReference type="SUPFAM" id="SSF49879">
    <property type="entry name" value="SMAD/FHA domain"/>
    <property type="match status" value="1"/>
</dbReference>
<dbReference type="EMBL" id="LJCR01001944">
    <property type="protein sequence ID" value="KPV49480.1"/>
    <property type="molecule type" value="Genomic_DNA"/>
</dbReference>
<dbReference type="CDD" id="cd00060">
    <property type="entry name" value="FHA"/>
    <property type="match status" value="1"/>
</dbReference>
<dbReference type="PANTHER" id="PTHR43081:SF20">
    <property type="entry name" value="TWO-COMPONENT RESPONSE REGULATOR"/>
    <property type="match status" value="1"/>
</dbReference>